<evidence type="ECO:0000313" key="4">
    <source>
        <dbReference type="Proteomes" id="UP001157914"/>
    </source>
</evidence>
<keyword evidence="4" id="KW-1185">Reference proteome</keyword>
<reference evidence="3 4" key="1">
    <citation type="submission" date="2017-05" db="EMBL/GenBank/DDBJ databases">
        <authorList>
            <person name="Varghese N."/>
            <person name="Submissions S."/>
        </authorList>
    </citation>
    <scope>NUCLEOTIDE SEQUENCE [LARGE SCALE GENOMIC DNA]</scope>
    <source>
        <strain evidence="3 4">DSM 15949</strain>
    </source>
</reference>
<proteinExistence type="predicted"/>
<dbReference type="EMBL" id="FXTT01000007">
    <property type="protein sequence ID" value="SMP36677.1"/>
    <property type="molecule type" value="Genomic_DNA"/>
</dbReference>
<dbReference type="PANTHER" id="PTHR43236:SF1">
    <property type="entry name" value="BLL7220 PROTEIN"/>
    <property type="match status" value="1"/>
</dbReference>
<organism evidence="3 4">
    <name type="scientific">Roseibium denhamense</name>
    <dbReference type="NCBI Taxonomy" id="76305"/>
    <lineage>
        <taxon>Bacteria</taxon>
        <taxon>Pseudomonadati</taxon>
        <taxon>Pseudomonadota</taxon>
        <taxon>Alphaproteobacteria</taxon>
        <taxon>Hyphomicrobiales</taxon>
        <taxon>Stappiaceae</taxon>
        <taxon>Roseibium</taxon>
    </lineage>
</organism>
<protein>
    <recommendedName>
        <fullName evidence="2">IrrE N-terminal-like domain-containing protein</fullName>
    </recommendedName>
</protein>
<evidence type="ECO:0000313" key="3">
    <source>
        <dbReference type="EMBL" id="SMP36677.1"/>
    </source>
</evidence>
<dbReference type="PANTHER" id="PTHR43236">
    <property type="entry name" value="ANTITOXIN HIGA1"/>
    <property type="match status" value="1"/>
</dbReference>
<feature type="region of interest" description="Disordered" evidence="1">
    <location>
        <begin position="266"/>
        <end position="291"/>
    </location>
</feature>
<sequence length="291" mass="32206">MSAPRLILAANAAQKVVQESAQTDLPICPFAIAEKECIEVVAKPADVEGVSGGMVFQDPPIIFYSTTIRSRAFQRFTVAHELGHYFVDGHWDRMGTAGMHVSRAGFGRSRDPFETEADHFAASLLMPRAHVRRLLNRAPNGLAAVRALARDAETSLTSSAIRIAECSDEPFAMVMSQQGKIGHVFMSAAFKRLKPRSWLRKGDAVPESATRRFSADPGRVTRSDELCVQTRMEHWFGSGDRGLDEEIIGLGSYGRTLTILSCNGDPETNVEEENEEERLLDSWTPRHAYGR</sequence>
<dbReference type="Gene3D" id="1.10.10.2910">
    <property type="match status" value="1"/>
</dbReference>
<gene>
    <name evidence="3" type="ORF">SAMN06265374_4245</name>
</gene>
<evidence type="ECO:0000256" key="1">
    <source>
        <dbReference type="SAM" id="MobiDB-lite"/>
    </source>
</evidence>
<evidence type="ECO:0000259" key="2">
    <source>
        <dbReference type="Pfam" id="PF06114"/>
    </source>
</evidence>
<name>A0ABY1PMB6_9HYPH</name>
<dbReference type="Pfam" id="PF06114">
    <property type="entry name" value="Peptidase_M78"/>
    <property type="match status" value="1"/>
</dbReference>
<dbReference type="RefSeq" id="WP_155192368.1">
    <property type="nucleotide sequence ID" value="NZ_BAAAEA010000005.1"/>
</dbReference>
<dbReference type="InterPro" id="IPR052345">
    <property type="entry name" value="Rad_response_metalloprotease"/>
</dbReference>
<dbReference type="InterPro" id="IPR010359">
    <property type="entry name" value="IrrE_HExxH"/>
</dbReference>
<feature type="domain" description="IrrE N-terminal-like" evidence="2">
    <location>
        <begin position="34"/>
        <end position="156"/>
    </location>
</feature>
<dbReference type="Proteomes" id="UP001157914">
    <property type="component" value="Unassembled WGS sequence"/>
</dbReference>
<accession>A0ABY1PMB6</accession>
<feature type="compositionally biased region" description="Acidic residues" evidence="1">
    <location>
        <begin position="268"/>
        <end position="278"/>
    </location>
</feature>
<comment type="caution">
    <text evidence="3">The sequence shown here is derived from an EMBL/GenBank/DDBJ whole genome shotgun (WGS) entry which is preliminary data.</text>
</comment>